<feature type="region of interest" description="Disordered" evidence="1">
    <location>
        <begin position="49"/>
        <end position="80"/>
    </location>
</feature>
<evidence type="ECO:0000313" key="2">
    <source>
        <dbReference type="EMBL" id="CAH2310716.1"/>
    </source>
</evidence>
<protein>
    <submittedName>
        <fullName evidence="2">Uncharacterized protein</fullName>
    </submittedName>
</protein>
<feature type="region of interest" description="Disordered" evidence="1">
    <location>
        <begin position="1"/>
        <end position="27"/>
    </location>
</feature>
<organism evidence="2 3">
    <name type="scientific">Pelobates cultripes</name>
    <name type="common">Western spadefoot toad</name>
    <dbReference type="NCBI Taxonomy" id="61616"/>
    <lineage>
        <taxon>Eukaryota</taxon>
        <taxon>Metazoa</taxon>
        <taxon>Chordata</taxon>
        <taxon>Craniata</taxon>
        <taxon>Vertebrata</taxon>
        <taxon>Euteleostomi</taxon>
        <taxon>Amphibia</taxon>
        <taxon>Batrachia</taxon>
        <taxon>Anura</taxon>
        <taxon>Pelobatoidea</taxon>
        <taxon>Pelobatidae</taxon>
        <taxon>Pelobates</taxon>
    </lineage>
</organism>
<gene>
    <name evidence="2" type="ORF">PECUL_23A006269</name>
</gene>
<feature type="compositionally biased region" description="Low complexity" evidence="1">
    <location>
        <begin position="113"/>
        <end position="122"/>
    </location>
</feature>
<feature type="compositionally biased region" description="Polar residues" evidence="1">
    <location>
        <begin position="158"/>
        <end position="168"/>
    </location>
</feature>
<dbReference type="Proteomes" id="UP001295444">
    <property type="component" value="Chromosome 08"/>
</dbReference>
<feature type="compositionally biased region" description="Basic and acidic residues" evidence="1">
    <location>
        <begin position="1"/>
        <end position="18"/>
    </location>
</feature>
<dbReference type="EMBL" id="OW240919">
    <property type="protein sequence ID" value="CAH2310716.1"/>
    <property type="molecule type" value="Genomic_DNA"/>
</dbReference>
<feature type="compositionally biased region" description="Polar residues" evidence="1">
    <location>
        <begin position="68"/>
        <end position="79"/>
    </location>
</feature>
<reference evidence="2" key="1">
    <citation type="submission" date="2022-03" db="EMBL/GenBank/DDBJ databases">
        <authorList>
            <person name="Alioto T."/>
            <person name="Alioto T."/>
            <person name="Gomez Garrido J."/>
        </authorList>
    </citation>
    <scope>NUCLEOTIDE SEQUENCE</scope>
</reference>
<dbReference type="AlphaFoldDB" id="A0AAD1SWY2"/>
<evidence type="ECO:0000256" key="1">
    <source>
        <dbReference type="SAM" id="MobiDB-lite"/>
    </source>
</evidence>
<feature type="region of interest" description="Disordered" evidence="1">
    <location>
        <begin position="99"/>
        <end position="186"/>
    </location>
</feature>
<sequence>MADHFDTTVSDKRQRPPDAEDTEDCGKDPITLIFDRFWAKLRAHIKPAMPSQTLPTRVRADGGRENGNPPQGNSKTPTSIPHILGTPGLRARWGVPQRRWPHKRRGARRNLKRPNLPLRTNPKGLTLDHEGSQARGLRAPALPQLRGKRGFPQLRHYGTTQMRRNSSVRPKPERQQTTGGHRASSDKTNILAQARGMNPPNAITGLSDCLNVSIHTRQAGLCMAKQRGHHLMNPRDDMEIPSRGIG</sequence>
<evidence type="ECO:0000313" key="3">
    <source>
        <dbReference type="Proteomes" id="UP001295444"/>
    </source>
</evidence>
<name>A0AAD1SWY2_PELCU</name>
<feature type="compositionally biased region" description="Basic residues" evidence="1">
    <location>
        <begin position="99"/>
        <end position="112"/>
    </location>
</feature>
<keyword evidence="3" id="KW-1185">Reference proteome</keyword>
<accession>A0AAD1SWY2</accession>
<proteinExistence type="predicted"/>